<dbReference type="PANTHER" id="PTHR11638">
    <property type="entry name" value="ATP-DEPENDENT CLP PROTEASE"/>
    <property type="match status" value="1"/>
</dbReference>
<dbReference type="InterPro" id="IPR001943">
    <property type="entry name" value="UVR_dom"/>
</dbReference>
<protein>
    <submittedName>
        <fullName evidence="9">AAA family ATPase</fullName>
    </submittedName>
</protein>
<keyword evidence="2" id="KW-0547">Nucleotide-binding</keyword>
<dbReference type="SUPFAM" id="SSF81923">
    <property type="entry name" value="Double Clp-N motif"/>
    <property type="match status" value="1"/>
</dbReference>
<evidence type="ECO:0000256" key="1">
    <source>
        <dbReference type="ARBA" id="ARBA00022737"/>
    </source>
</evidence>
<dbReference type="PANTHER" id="PTHR11638:SF18">
    <property type="entry name" value="HEAT SHOCK PROTEIN 104"/>
    <property type="match status" value="1"/>
</dbReference>
<gene>
    <name evidence="9" type="ORF">D5H75_13105</name>
</gene>
<evidence type="ECO:0000313" key="10">
    <source>
        <dbReference type="Proteomes" id="UP000265768"/>
    </source>
</evidence>
<dbReference type="AlphaFoldDB" id="A0A3A4B344"/>
<dbReference type="CDD" id="cd19499">
    <property type="entry name" value="RecA-like_ClpB_Hsp104-like"/>
    <property type="match status" value="1"/>
</dbReference>
<evidence type="ECO:0000256" key="5">
    <source>
        <dbReference type="PROSITE-ProRule" id="PRU01251"/>
    </source>
</evidence>
<dbReference type="InterPro" id="IPR027417">
    <property type="entry name" value="P-loop_NTPase"/>
</dbReference>
<dbReference type="InterPro" id="IPR018368">
    <property type="entry name" value="ClpA/B_CS1"/>
</dbReference>
<dbReference type="InterPro" id="IPR003593">
    <property type="entry name" value="AAA+_ATPase"/>
</dbReference>
<sequence>MVGSMFDAFFTDPFRGLDRVSGGLFGTPETWPPARPGVQRVDVGRLLSEPGREVLRRAMGHAAERGAADLDVLDLLRAAAEDDPTRGLLSAAGADPGRVIEEVLRRAPAGPAGEPPSTVSPVTKRALLDAQRLSSALGHSFIGPEHLLVALAMNPESPAARVLARFGVTANELQEATRREPRPARARARSDTPTLDEHGSDLTERAREGLLDPVVGREDEIEQAIEILSRRTKNNPVLIGEPGVGKTAIVEGIAQRIVNGSVPETLRGKRVVALDVAGMVAGTKYRGEFEERMRTVIGEITAHENELVVFIDEIHTIVGAGGGEGAMDAGNMLKPALSRGELHVVGATTISEYRRHVEKDAALERRFQPVLVPEPTVDQTVEILSGLRDGYEAHHQVRITDEALDAAAALSDRYVSDRFLPDKAIDLMDQASARVRLRARTPGEAARVLEERLDRLHREKDQAVTAEDFERAKEISEEITRLRPELEDARHDRDDVPAVTAADVAEVVSRATGIPVAQLTEEERDRLIRLEEHLHERVVGQDRAVGAVAEAVRRARAGLSDPNRPIGGFLFLGPTGVGKTELARALAEALFGDQNHMVRGDMSEFGEKHSVARLVGAPPGYVGYEEAGQLTEAVRRRPHSLVLLDEIEKAHPDVYNLLLQILDDGRLTDGQGRTVDFSSTVVIMTSNIGAERILAHEGDAEALRDDLMRTLQATMRPEFLNRVDEIIIFERLDRAQTRQITTLLLESSRRRLHAQGVALEVADEAVDWLAGRGYQPEFGARPMRRLIQRELDNPLAGMLLRGELTEGDRVRAGVAGGALVLTAEPAGPSEPAATPA</sequence>
<dbReference type="Proteomes" id="UP000265768">
    <property type="component" value="Unassembled WGS sequence"/>
</dbReference>
<evidence type="ECO:0000256" key="6">
    <source>
        <dbReference type="SAM" id="MobiDB-lite"/>
    </source>
</evidence>
<dbReference type="Pfam" id="PF07724">
    <property type="entry name" value="AAA_2"/>
    <property type="match status" value="1"/>
</dbReference>
<dbReference type="GO" id="GO:0016887">
    <property type="term" value="F:ATP hydrolysis activity"/>
    <property type="evidence" value="ECO:0007669"/>
    <property type="project" value="InterPro"/>
</dbReference>
<organism evidence="9 10">
    <name type="scientific">Bailinhaonella thermotolerans</name>
    <dbReference type="NCBI Taxonomy" id="1070861"/>
    <lineage>
        <taxon>Bacteria</taxon>
        <taxon>Bacillati</taxon>
        <taxon>Actinomycetota</taxon>
        <taxon>Actinomycetes</taxon>
        <taxon>Streptosporangiales</taxon>
        <taxon>Streptosporangiaceae</taxon>
        <taxon>Bailinhaonella</taxon>
    </lineage>
</organism>
<evidence type="ECO:0000259" key="8">
    <source>
        <dbReference type="PROSITE" id="PS51903"/>
    </source>
</evidence>
<feature type="region of interest" description="Disordered" evidence="6">
    <location>
        <begin position="173"/>
        <end position="201"/>
    </location>
</feature>
<evidence type="ECO:0000256" key="3">
    <source>
        <dbReference type="ARBA" id="ARBA00022840"/>
    </source>
</evidence>
<dbReference type="FunFam" id="3.40.50.300:FF:000025">
    <property type="entry name" value="ATP-dependent Clp protease subunit"/>
    <property type="match status" value="1"/>
</dbReference>
<dbReference type="InterPro" id="IPR001270">
    <property type="entry name" value="ClpA/B"/>
</dbReference>
<dbReference type="SUPFAM" id="SSF52540">
    <property type="entry name" value="P-loop containing nucleoside triphosphate hydrolases"/>
    <property type="match status" value="2"/>
</dbReference>
<dbReference type="Gene3D" id="1.10.8.60">
    <property type="match status" value="2"/>
</dbReference>
<dbReference type="InterPro" id="IPR036628">
    <property type="entry name" value="Clp_N_dom_sf"/>
</dbReference>
<dbReference type="PROSITE" id="PS50151">
    <property type="entry name" value="UVR"/>
    <property type="match status" value="1"/>
</dbReference>
<dbReference type="Pfam" id="PF02861">
    <property type="entry name" value="Clp_N"/>
    <property type="match status" value="1"/>
</dbReference>
<dbReference type="PROSITE" id="PS51903">
    <property type="entry name" value="CLP_R"/>
    <property type="match status" value="1"/>
</dbReference>
<keyword evidence="3" id="KW-0067">ATP-binding</keyword>
<evidence type="ECO:0000256" key="4">
    <source>
        <dbReference type="ARBA" id="ARBA00023186"/>
    </source>
</evidence>
<dbReference type="PROSITE" id="PS00870">
    <property type="entry name" value="CLPAB_1"/>
    <property type="match status" value="1"/>
</dbReference>
<dbReference type="InterPro" id="IPR041546">
    <property type="entry name" value="ClpA/ClpB_AAA_lid"/>
</dbReference>
<name>A0A3A4B344_9ACTN</name>
<dbReference type="Gene3D" id="1.10.1780.10">
    <property type="entry name" value="Clp, N-terminal domain"/>
    <property type="match status" value="1"/>
</dbReference>
<comment type="caution">
    <text evidence="9">The sequence shown here is derived from an EMBL/GenBank/DDBJ whole genome shotgun (WGS) entry which is preliminary data.</text>
</comment>
<dbReference type="InterPro" id="IPR003959">
    <property type="entry name" value="ATPase_AAA_core"/>
</dbReference>
<dbReference type="GO" id="GO:0005524">
    <property type="term" value="F:ATP binding"/>
    <property type="evidence" value="ECO:0007669"/>
    <property type="project" value="UniProtKB-KW"/>
</dbReference>
<dbReference type="GO" id="GO:0034605">
    <property type="term" value="P:cellular response to heat"/>
    <property type="evidence" value="ECO:0007669"/>
    <property type="project" value="TreeGrafter"/>
</dbReference>
<dbReference type="RefSeq" id="WP_119926718.1">
    <property type="nucleotide sequence ID" value="NZ_QZEY01000004.1"/>
</dbReference>
<dbReference type="InterPro" id="IPR019489">
    <property type="entry name" value="Clp_ATPase_C"/>
</dbReference>
<keyword evidence="1 5" id="KW-0677">Repeat</keyword>
<evidence type="ECO:0000313" key="9">
    <source>
        <dbReference type="EMBL" id="RJL32469.1"/>
    </source>
</evidence>
<dbReference type="SMART" id="SM00382">
    <property type="entry name" value="AAA"/>
    <property type="match status" value="2"/>
</dbReference>
<evidence type="ECO:0000259" key="7">
    <source>
        <dbReference type="PROSITE" id="PS50151"/>
    </source>
</evidence>
<feature type="domain" description="UVR" evidence="7">
    <location>
        <begin position="450"/>
        <end position="485"/>
    </location>
</feature>
<dbReference type="OrthoDB" id="3170949at2"/>
<dbReference type="Pfam" id="PF10431">
    <property type="entry name" value="ClpB_D2-small"/>
    <property type="match status" value="1"/>
</dbReference>
<dbReference type="FunFam" id="3.40.50.300:FF:000010">
    <property type="entry name" value="Chaperone clpB 1, putative"/>
    <property type="match status" value="1"/>
</dbReference>
<dbReference type="CDD" id="cd00009">
    <property type="entry name" value="AAA"/>
    <property type="match status" value="1"/>
</dbReference>
<reference evidence="9 10" key="1">
    <citation type="submission" date="2018-09" db="EMBL/GenBank/DDBJ databases">
        <title>YIM 75507 draft genome.</title>
        <authorList>
            <person name="Tang S."/>
            <person name="Feng Y."/>
        </authorList>
    </citation>
    <scope>NUCLEOTIDE SEQUENCE [LARGE SCALE GENOMIC DNA]</scope>
    <source>
        <strain evidence="9 10">YIM 75507</strain>
    </source>
</reference>
<evidence type="ECO:0000256" key="2">
    <source>
        <dbReference type="ARBA" id="ARBA00022741"/>
    </source>
</evidence>
<feature type="domain" description="Clp R" evidence="8">
    <location>
        <begin position="43"/>
        <end position="184"/>
    </location>
</feature>
<dbReference type="PRINTS" id="PR00300">
    <property type="entry name" value="CLPPROTEASEA"/>
</dbReference>
<dbReference type="EMBL" id="QZEY01000004">
    <property type="protein sequence ID" value="RJL32469.1"/>
    <property type="molecule type" value="Genomic_DNA"/>
</dbReference>
<dbReference type="GO" id="GO:0005737">
    <property type="term" value="C:cytoplasm"/>
    <property type="evidence" value="ECO:0007669"/>
    <property type="project" value="TreeGrafter"/>
</dbReference>
<keyword evidence="10" id="KW-1185">Reference proteome</keyword>
<dbReference type="Pfam" id="PF17871">
    <property type="entry name" value="AAA_lid_9"/>
    <property type="match status" value="1"/>
</dbReference>
<proteinExistence type="predicted"/>
<accession>A0A3A4B344</accession>
<dbReference type="Gene3D" id="4.10.860.10">
    <property type="entry name" value="UVR domain"/>
    <property type="match status" value="1"/>
</dbReference>
<dbReference type="SMART" id="SM01086">
    <property type="entry name" value="ClpB_D2-small"/>
    <property type="match status" value="1"/>
</dbReference>
<dbReference type="InterPro" id="IPR050130">
    <property type="entry name" value="ClpA_ClpB"/>
</dbReference>
<dbReference type="Pfam" id="PF00004">
    <property type="entry name" value="AAA"/>
    <property type="match status" value="1"/>
</dbReference>
<dbReference type="InterPro" id="IPR004176">
    <property type="entry name" value="Clp_R_N"/>
</dbReference>
<dbReference type="Gene3D" id="3.40.50.300">
    <property type="entry name" value="P-loop containing nucleotide triphosphate hydrolases"/>
    <property type="match status" value="2"/>
</dbReference>
<keyword evidence="4" id="KW-0143">Chaperone</keyword>